<gene>
    <name evidence="1" type="ORF">OCTVUL_1B022022</name>
</gene>
<dbReference type="AlphaFoldDB" id="A0AA36BB73"/>
<name>A0AA36BB73_OCTVU</name>
<dbReference type="EMBL" id="OX597824">
    <property type="protein sequence ID" value="CAI9730814.1"/>
    <property type="molecule type" value="Genomic_DNA"/>
</dbReference>
<evidence type="ECO:0000313" key="2">
    <source>
        <dbReference type="Proteomes" id="UP001162480"/>
    </source>
</evidence>
<accession>A0AA36BB73</accession>
<protein>
    <submittedName>
        <fullName evidence="1">Uncharacterized protein</fullName>
    </submittedName>
</protein>
<proteinExistence type="predicted"/>
<keyword evidence="2" id="KW-1185">Reference proteome</keyword>
<organism evidence="1 2">
    <name type="scientific">Octopus vulgaris</name>
    <name type="common">Common octopus</name>
    <dbReference type="NCBI Taxonomy" id="6645"/>
    <lineage>
        <taxon>Eukaryota</taxon>
        <taxon>Metazoa</taxon>
        <taxon>Spiralia</taxon>
        <taxon>Lophotrochozoa</taxon>
        <taxon>Mollusca</taxon>
        <taxon>Cephalopoda</taxon>
        <taxon>Coleoidea</taxon>
        <taxon>Octopodiformes</taxon>
        <taxon>Octopoda</taxon>
        <taxon>Incirrata</taxon>
        <taxon>Octopodidae</taxon>
        <taxon>Octopus</taxon>
    </lineage>
</organism>
<evidence type="ECO:0000313" key="1">
    <source>
        <dbReference type="EMBL" id="CAI9730814.1"/>
    </source>
</evidence>
<dbReference type="Proteomes" id="UP001162480">
    <property type="component" value="Chromosome 11"/>
</dbReference>
<reference evidence="1" key="1">
    <citation type="submission" date="2023-08" db="EMBL/GenBank/DDBJ databases">
        <authorList>
            <person name="Alioto T."/>
            <person name="Alioto T."/>
            <person name="Gomez Garrido J."/>
        </authorList>
    </citation>
    <scope>NUCLEOTIDE SEQUENCE</scope>
</reference>
<sequence>MHICDICWNKTYICPTPPFVAVCSLLRLSYVLHQSNAVLQQCCVVVQAFIEVGDLWDSSVALLCWMHCLTISTDCAALIIKQTKESLHEPLQCFTLSIQSGFV</sequence>